<dbReference type="InterPro" id="IPR029063">
    <property type="entry name" value="SAM-dependent_MTases_sf"/>
</dbReference>
<reference evidence="3" key="1">
    <citation type="submission" date="2016-03" db="EMBL/GenBank/DDBJ databases">
        <title>Complete genome sequence of Solimmundus cernigliae, representing a novel lineage of polycyclic aromatic hydrocarbon degraders within the Gammaproteobacteria.</title>
        <authorList>
            <person name="Singleton D.R."/>
            <person name="Dickey A.N."/>
            <person name="Scholl E.H."/>
            <person name="Wright F.A."/>
            <person name="Aitken M.D."/>
        </authorList>
    </citation>
    <scope>NUCLEOTIDE SEQUENCE [LARGE SCALE GENOMIC DNA]</scope>
    <source>
        <strain evidence="3">TR3.2</strain>
    </source>
</reference>
<dbReference type="STRING" id="1810504.PG2T_11530"/>
<dbReference type="PIRSF" id="PIRSF031679">
    <property type="entry name" value="Mtase_Alr7345_prd"/>
    <property type="match status" value="1"/>
</dbReference>
<dbReference type="GO" id="GO:0032259">
    <property type="term" value="P:methylation"/>
    <property type="evidence" value="ECO:0007669"/>
    <property type="project" value="UniProtKB-KW"/>
</dbReference>
<feature type="region of interest" description="Disordered" evidence="1">
    <location>
        <begin position="1"/>
        <end position="23"/>
    </location>
</feature>
<dbReference type="SUPFAM" id="SSF53335">
    <property type="entry name" value="S-adenosyl-L-methionine-dependent methyltransferases"/>
    <property type="match status" value="1"/>
</dbReference>
<evidence type="ECO:0000256" key="1">
    <source>
        <dbReference type="SAM" id="MobiDB-lite"/>
    </source>
</evidence>
<proteinExistence type="predicted"/>
<accession>A0A1B1YXT8</accession>
<sequence length="277" mass="30029">MQADAPTASVAAPAPQAPSPATTLESVIAGDWRDPANVARDIWRHPKETLDFFGVSADQRVLEIAPGRGWYTEILVPFVRQQGHYVGAISDPAAAPDERVREYFTKQNADLRAKLAARPDIYGQPTLREIDAARPNFGATDSIDTVLTFRNVHNWLAAGQAEAMFKGFYEVLKPGGVLGVVEHRAAGDVPDGDKSGYVGQDQVIALARAAGFELEASSEINANPADTKDHEAGVWSLPPSLRLGDKDREKYLAIGESDRMTLRFRKPLAEPAGQATQ</sequence>
<dbReference type="AlphaFoldDB" id="A0A1B1YXT8"/>
<dbReference type="Proteomes" id="UP000092952">
    <property type="component" value="Chromosome"/>
</dbReference>
<protein>
    <submittedName>
        <fullName evidence="2">Methyltransferase</fullName>
    </submittedName>
</protein>
<keyword evidence="3" id="KW-1185">Reference proteome</keyword>
<dbReference type="InParanoid" id="A0A1B1YXT8"/>
<dbReference type="EMBL" id="CP014671">
    <property type="protein sequence ID" value="ANX05621.1"/>
    <property type="molecule type" value="Genomic_DNA"/>
</dbReference>
<dbReference type="Gene3D" id="3.40.50.150">
    <property type="entry name" value="Vaccinia Virus protein VP39"/>
    <property type="match status" value="1"/>
</dbReference>
<dbReference type="InterPro" id="IPR016980">
    <property type="entry name" value="S-AdoMet-dep_MeTrfase_Alr7345"/>
</dbReference>
<dbReference type="GO" id="GO:0008168">
    <property type="term" value="F:methyltransferase activity"/>
    <property type="evidence" value="ECO:0007669"/>
    <property type="project" value="UniProtKB-KW"/>
</dbReference>
<name>A0A1B1YXT8_9GAMM</name>
<gene>
    <name evidence="2" type="ORF">PG2T_11530</name>
</gene>
<dbReference type="KEGG" id="gbi:PG2T_11530"/>
<evidence type="ECO:0000313" key="2">
    <source>
        <dbReference type="EMBL" id="ANX05621.1"/>
    </source>
</evidence>
<organism evidence="2 3">
    <name type="scientific">Immundisolibacter cernigliae</name>
    <dbReference type="NCBI Taxonomy" id="1810504"/>
    <lineage>
        <taxon>Bacteria</taxon>
        <taxon>Pseudomonadati</taxon>
        <taxon>Pseudomonadota</taxon>
        <taxon>Gammaproteobacteria</taxon>
        <taxon>Immundisolibacterales</taxon>
        <taxon>Immundisolibacteraceae</taxon>
        <taxon>Immundisolibacter</taxon>
    </lineage>
</organism>
<evidence type="ECO:0000313" key="3">
    <source>
        <dbReference type="Proteomes" id="UP000092952"/>
    </source>
</evidence>
<keyword evidence="2" id="KW-0808">Transferase</keyword>
<feature type="compositionally biased region" description="Low complexity" evidence="1">
    <location>
        <begin position="1"/>
        <end position="22"/>
    </location>
</feature>
<keyword evidence="2" id="KW-0489">Methyltransferase</keyword>